<dbReference type="SMART" id="SM00256">
    <property type="entry name" value="FBOX"/>
    <property type="match status" value="1"/>
</dbReference>
<organism evidence="3 4">
    <name type="scientific">Neogobius melanostomus</name>
    <name type="common">round goby</name>
    <dbReference type="NCBI Taxonomy" id="47308"/>
    <lineage>
        <taxon>Eukaryota</taxon>
        <taxon>Metazoa</taxon>
        <taxon>Chordata</taxon>
        <taxon>Craniata</taxon>
        <taxon>Vertebrata</taxon>
        <taxon>Euteleostomi</taxon>
        <taxon>Actinopterygii</taxon>
        <taxon>Neopterygii</taxon>
        <taxon>Teleostei</taxon>
        <taxon>Neoteleostei</taxon>
        <taxon>Acanthomorphata</taxon>
        <taxon>Gobiaria</taxon>
        <taxon>Gobiiformes</taxon>
        <taxon>Gobioidei</taxon>
        <taxon>Gobiidae</taxon>
        <taxon>Benthophilinae</taxon>
        <taxon>Neogobiini</taxon>
        <taxon>Neogobius</taxon>
    </lineage>
</organism>
<dbReference type="PROSITE" id="PS50181">
    <property type="entry name" value="FBOX"/>
    <property type="match status" value="1"/>
</dbReference>
<feature type="region of interest" description="Disordered" evidence="1">
    <location>
        <begin position="15"/>
        <end position="75"/>
    </location>
</feature>
<dbReference type="Ensembl" id="ENSNMLT00000031449.1">
    <property type="protein sequence ID" value="ENSNMLP00000028160.1"/>
    <property type="gene ID" value="ENSNMLG00000017926.1"/>
</dbReference>
<keyword evidence="4" id="KW-1185">Reference proteome</keyword>
<evidence type="ECO:0000259" key="2">
    <source>
        <dbReference type="PROSITE" id="PS50181"/>
    </source>
</evidence>
<accession>A0A8C6U632</accession>
<name>A0A8C6U632_9GOBI</name>
<dbReference type="PANTHER" id="PTHR19855:SF16">
    <property type="entry name" value="F-BOX AND WD REPEAT DOMAIN CONTAINING 8"/>
    <property type="match status" value="1"/>
</dbReference>
<dbReference type="Pfam" id="PF12937">
    <property type="entry name" value="F-box-like"/>
    <property type="match status" value="1"/>
</dbReference>
<dbReference type="SUPFAM" id="SSF50978">
    <property type="entry name" value="WD40 repeat-like"/>
    <property type="match status" value="1"/>
</dbReference>
<dbReference type="FunFam" id="1.20.1280.50:FF:000025">
    <property type="entry name" value="F-box and WD repeat domain containing 8"/>
    <property type="match status" value="1"/>
</dbReference>
<dbReference type="InterPro" id="IPR001810">
    <property type="entry name" value="F-box_dom"/>
</dbReference>
<dbReference type="CDD" id="cd22134">
    <property type="entry name" value="F-box_FBXW8"/>
    <property type="match status" value="1"/>
</dbReference>
<dbReference type="Gene3D" id="1.20.1280.50">
    <property type="match status" value="1"/>
</dbReference>
<sequence length="620" mass="69890">MEEDELAAFREHWKQELTSKGKSHADSTKLSGEQKQKDSKHRYFEATENQANNNKGPTTKESKEDPKPEDEPGYVSIASSLLDGRTSPLLEKIEEARTKRRRAYHNDSVANSPLPHQQLHKKVKREELVDQLIQDLNEVNDIPFFDIDLPYELALQIFQYLDCIELGRCAQVSRAWRVLAEDGVLWFRLCVREGFHQCASVSDSPCWKSTLRDCRNSAKTVRSNWKNRVGSISQLQFELGKVLCDVNSCENYVFAGYTSGDVRLWDTLHWDSAASYLKPNSLSAIAEPRPYVSLVQVNSTVAAAAYEDGCVDVWSTETGGRPIYHFQYPEKIRTLSPDAPILGSSSGPDIRLDRPDDCGYWKMVCHAHLPKTVECLVVVPGKEQHRSMAAVAAGDSVYLLDSRTEEPRTLHSVYGHPVTCLDASQTQVAFGVKRTGWAMHDGGNKVKRQSRGVCGQFSGDFTCINLRDSPPHLVVCGNQDRRVRVFDLRSGTSVVSLYAHHLGVTTVQADEWKIMRMGTKLWEMHNRHPVRHIHFSGSRLVTANIPDDKSPRGACITDDDLTAHRRHRGVICHYDFSEDVLSQDNVLPICRSDYVESYGYNYNIGLAVPYDRVSGSHPSL</sequence>
<feature type="domain" description="F-box" evidence="2">
    <location>
        <begin position="143"/>
        <end position="189"/>
    </location>
</feature>
<feature type="compositionally biased region" description="Basic and acidic residues" evidence="1">
    <location>
        <begin position="58"/>
        <end position="70"/>
    </location>
</feature>
<feature type="compositionally biased region" description="Basic and acidic residues" evidence="1">
    <location>
        <begin position="15"/>
        <end position="45"/>
    </location>
</feature>
<feature type="region of interest" description="Disordered" evidence="1">
    <location>
        <begin position="99"/>
        <end position="120"/>
    </location>
</feature>
<protein>
    <submittedName>
        <fullName evidence="3">F-box and WD repeat domain containing 8</fullName>
    </submittedName>
</protein>
<dbReference type="InterPro" id="IPR015943">
    <property type="entry name" value="WD40/YVTN_repeat-like_dom_sf"/>
</dbReference>
<dbReference type="Proteomes" id="UP000694523">
    <property type="component" value="Unplaced"/>
</dbReference>
<dbReference type="PANTHER" id="PTHR19855">
    <property type="entry name" value="WD40 REPEAT PROTEIN 12, 37"/>
    <property type="match status" value="1"/>
</dbReference>
<evidence type="ECO:0000256" key="1">
    <source>
        <dbReference type="SAM" id="MobiDB-lite"/>
    </source>
</evidence>
<reference evidence="3" key="2">
    <citation type="submission" date="2025-09" db="UniProtKB">
        <authorList>
            <consortium name="Ensembl"/>
        </authorList>
    </citation>
    <scope>IDENTIFICATION</scope>
</reference>
<evidence type="ECO:0000313" key="4">
    <source>
        <dbReference type="Proteomes" id="UP000694523"/>
    </source>
</evidence>
<dbReference type="InterPro" id="IPR036047">
    <property type="entry name" value="F-box-like_dom_sf"/>
</dbReference>
<reference evidence="3" key="1">
    <citation type="submission" date="2025-08" db="UniProtKB">
        <authorList>
            <consortium name="Ensembl"/>
        </authorList>
    </citation>
    <scope>IDENTIFICATION</scope>
</reference>
<proteinExistence type="predicted"/>
<dbReference type="Gene3D" id="2.130.10.10">
    <property type="entry name" value="YVTN repeat-like/Quinoprotein amine dehydrogenase"/>
    <property type="match status" value="2"/>
</dbReference>
<feature type="compositionally biased region" description="Polar residues" evidence="1">
    <location>
        <begin position="47"/>
        <end position="56"/>
    </location>
</feature>
<dbReference type="InterPro" id="IPR036322">
    <property type="entry name" value="WD40_repeat_dom_sf"/>
</dbReference>
<dbReference type="SUPFAM" id="SSF81383">
    <property type="entry name" value="F-box domain"/>
    <property type="match status" value="1"/>
</dbReference>
<evidence type="ECO:0000313" key="3">
    <source>
        <dbReference type="Ensembl" id="ENSNMLP00000028160.1"/>
    </source>
</evidence>
<dbReference type="AlphaFoldDB" id="A0A8C6U632"/>